<dbReference type="EMBL" id="CP069106">
    <property type="protein sequence ID" value="QSS56647.1"/>
    <property type="molecule type" value="Genomic_DNA"/>
</dbReference>
<sequence length="59" mass="6460">MPRYLDTSLHLSNTSGGQPLHITHAAGAEIGVCHFFQSWMGHRGSFWGLFSPSLYGSNP</sequence>
<reference evidence="1" key="1">
    <citation type="submission" date="2021-01" db="EMBL/GenBank/DDBJ databases">
        <title>Chromosome-level genome assembly of a human fungal pathogen reveals clustering of transcriptionally co-regulated genes.</title>
        <authorList>
            <person name="Voorhies M."/>
            <person name="Cohen S."/>
            <person name="Shea T.P."/>
            <person name="Petrus S."/>
            <person name="Munoz J.F."/>
            <person name="Poplawski S."/>
            <person name="Goldman W.E."/>
            <person name="Michael T."/>
            <person name="Cuomo C.A."/>
            <person name="Sil A."/>
            <person name="Beyhan S."/>
        </authorList>
    </citation>
    <scope>NUCLEOTIDE SEQUENCE</scope>
    <source>
        <strain evidence="1">H88</strain>
    </source>
</reference>
<name>A0A8A1LXK7_AJEC8</name>
<gene>
    <name evidence="1" type="ORF">I7I53_04922</name>
</gene>
<dbReference type="VEuPathDB" id="FungiDB:I7I53_04922"/>
<dbReference type="Proteomes" id="UP000663419">
    <property type="component" value="Chromosome 5"/>
</dbReference>
<accession>A0A8A1LXK7</accession>
<evidence type="ECO:0000313" key="1">
    <source>
        <dbReference type="EMBL" id="QSS56647.1"/>
    </source>
</evidence>
<protein>
    <submittedName>
        <fullName evidence="1">Uncharacterized protein</fullName>
    </submittedName>
</protein>
<proteinExistence type="predicted"/>
<organism evidence="1 2">
    <name type="scientific">Ajellomyces capsulatus (strain H88)</name>
    <name type="common">Darling's disease fungus</name>
    <name type="synonym">Histoplasma capsulatum</name>
    <dbReference type="NCBI Taxonomy" id="544711"/>
    <lineage>
        <taxon>Eukaryota</taxon>
        <taxon>Fungi</taxon>
        <taxon>Dikarya</taxon>
        <taxon>Ascomycota</taxon>
        <taxon>Pezizomycotina</taxon>
        <taxon>Eurotiomycetes</taxon>
        <taxon>Eurotiomycetidae</taxon>
        <taxon>Onygenales</taxon>
        <taxon>Ajellomycetaceae</taxon>
        <taxon>Histoplasma</taxon>
    </lineage>
</organism>
<dbReference type="AlphaFoldDB" id="A0A8A1LXK7"/>
<evidence type="ECO:0000313" key="2">
    <source>
        <dbReference type="Proteomes" id="UP000663419"/>
    </source>
</evidence>